<dbReference type="InterPro" id="IPR044244">
    <property type="entry name" value="TTC27/Emw1"/>
</dbReference>
<gene>
    <name evidence="5" type="ORF">VHEMI06229</name>
</gene>
<evidence type="ECO:0000313" key="5">
    <source>
        <dbReference type="EMBL" id="CEJ90440.1"/>
    </source>
</evidence>
<feature type="repeat" description="TPR" evidence="3">
    <location>
        <begin position="683"/>
        <end position="716"/>
    </location>
</feature>
<feature type="region of interest" description="Disordered" evidence="4">
    <location>
        <begin position="465"/>
        <end position="489"/>
    </location>
</feature>
<protein>
    <submittedName>
        <fullName evidence="5">Uncharacterized protein</fullName>
    </submittedName>
</protein>
<dbReference type="OrthoDB" id="48509at2759"/>
<evidence type="ECO:0000313" key="6">
    <source>
        <dbReference type="Proteomes" id="UP000039046"/>
    </source>
</evidence>
<evidence type="ECO:0000256" key="2">
    <source>
        <dbReference type="ARBA" id="ARBA00022803"/>
    </source>
</evidence>
<dbReference type="PROSITE" id="PS50005">
    <property type="entry name" value="TPR"/>
    <property type="match status" value="2"/>
</dbReference>
<dbReference type="STRING" id="1531966.A0A0A1TIK2"/>
<feature type="compositionally biased region" description="Polar residues" evidence="4">
    <location>
        <begin position="469"/>
        <end position="481"/>
    </location>
</feature>
<dbReference type="PANTHER" id="PTHR16193:SF0">
    <property type="entry name" value="TETRATRICOPEPTIDE REPEAT PROTEIN 27"/>
    <property type="match status" value="1"/>
</dbReference>
<feature type="repeat" description="TPR" evidence="3">
    <location>
        <begin position="649"/>
        <end position="682"/>
    </location>
</feature>
<name>A0A0A1TIK2_9HYPO</name>
<keyword evidence="2 3" id="KW-0802">TPR repeat</keyword>
<accession>A0A0A1TIK2</accession>
<dbReference type="HOGENOM" id="CLU_004905_0_1_1"/>
<dbReference type="SMART" id="SM00028">
    <property type="entry name" value="TPR"/>
    <property type="match status" value="2"/>
</dbReference>
<dbReference type="AlphaFoldDB" id="A0A0A1TIK2"/>
<feature type="region of interest" description="Disordered" evidence="4">
    <location>
        <begin position="291"/>
        <end position="317"/>
    </location>
</feature>
<dbReference type="SUPFAM" id="SSF48452">
    <property type="entry name" value="TPR-like"/>
    <property type="match status" value="1"/>
</dbReference>
<proteinExistence type="predicted"/>
<dbReference type="InterPro" id="IPR011990">
    <property type="entry name" value="TPR-like_helical_dom_sf"/>
</dbReference>
<evidence type="ECO:0000256" key="3">
    <source>
        <dbReference type="PROSITE-ProRule" id="PRU00339"/>
    </source>
</evidence>
<reference evidence="5 6" key="1">
    <citation type="journal article" date="2015" name="Genome Announc.">
        <title>Draft Genome Sequence and Gene Annotation of the Entomopathogenic Fungus Verticillium hemipterigenum.</title>
        <authorList>
            <person name="Horn F."/>
            <person name="Habel A."/>
            <person name="Scharf D.H."/>
            <person name="Dworschak J."/>
            <person name="Brakhage A.A."/>
            <person name="Guthke R."/>
            <person name="Hertweck C."/>
            <person name="Linde J."/>
        </authorList>
    </citation>
    <scope>NUCLEOTIDE SEQUENCE [LARGE SCALE GENOMIC DNA]</scope>
</reference>
<dbReference type="EMBL" id="CDHN01000003">
    <property type="protein sequence ID" value="CEJ90440.1"/>
    <property type="molecule type" value="Genomic_DNA"/>
</dbReference>
<dbReference type="PANTHER" id="PTHR16193">
    <property type="entry name" value="TETRATRICOPEPTIDE REPEAT PROTEIN 27"/>
    <property type="match status" value="1"/>
</dbReference>
<feature type="compositionally biased region" description="Polar residues" evidence="4">
    <location>
        <begin position="304"/>
        <end position="317"/>
    </location>
</feature>
<keyword evidence="6" id="KW-1185">Reference proteome</keyword>
<evidence type="ECO:0000256" key="1">
    <source>
        <dbReference type="ARBA" id="ARBA00022737"/>
    </source>
</evidence>
<evidence type="ECO:0000256" key="4">
    <source>
        <dbReference type="SAM" id="MobiDB-lite"/>
    </source>
</evidence>
<keyword evidence="1" id="KW-0677">Repeat</keyword>
<sequence>MSQKTANQTASVGQRDAIYIINESFLSGRLIAALVKSVDQTASENRQSDILSEDETAEAFTLGLAALQLFLQINVTGPVVPSKEIESLETKFASEWTCTLSHMRRACLKYLAVDGLAPYPHIPYIELFCLAKYIFTTALTSLSTDTITLPTGPDGESVKYSLSWTRLRIHAWHYKLIAQPSFGGANFTKSSQWSELPTLAKQILDLMESVRSRIMGGDVWAEDEAWNVDEKVEYLLESANNYILLGRSDLAKSTIKEAAQTSGLSFALSGALGKRTRFQEKSISQMVVLAKSNSSDDNDKNNDVESNTPKPQALPLNNDTLLEEVQFAAAGETAKEESNPELPPALAALAPDNQPQLNPLDQIILLAEATLKDAFSPVDSLTAEEILPFATRVIADKSTNWQIYTQALLVRSRIEVHRSRTMERGILQLQALADQVLSDTTYASQASEKKSKGEHADVPSIEVSAPGQDKQTAAPPSNIPTTFLPAPTASESAPADIRLRYIHALSTPPRWHLESELAFAWASVGSLISAQEIFQRLRLWAEVALCLASAAAAQDDDGRGSGGDDKARGIVRWRLFYRTGQTADVAKSLDQDEDEIGDEVTHLKPADFAGPERSPPPSDAARLWCILGDLEQDPNHYERAWELSNRHFSRAQRSLGEYYIGKGEWAKAQEAYKKATAVNRMNPEMWGRLGDISLRLNRFEDAAEAFTRSIGSANDEAGGEDAKTWSNLGSALWSLCAEVLASGETLAPEHKTIEKAKDEDEDTIVPIVDEKLVSRDPAKLLAQALAAFKKGASIANDNWRIWENVVTLAARMRPPAIADMVLAMTQIVRIRKTEDAVNADVLNVLLQREVLLKARDSKTDVYEPPRGTTERLISRMIEEEIAPLITKRSELWSIVSRLRAWHRDYHGAIDAAERAWRAAFGSSGSSLLAGESSGSDWTEDEAAWMEVVKRTDELVSVLENWGPDVEEIGARWRGKARSAVRSVMGRAKQNWQDTEGWATLEGLMEGLKLSKE</sequence>
<dbReference type="InterPro" id="IPR019734">
    <property type="entry name" value="TPR_rpt"/>
</dbReference>
<dbReference type="Pfam" id="PF13432">
    <property type="entry name" value="TPR_16"/>
    <property type="match status" value="1"/>
</dbReference>
<dbReference type="Proteomes" id="UP000039046">
    <property type="component" value="Unassembled WGS sequence"/>
</dbReference>
<dbReference type="Gene3D" id="1.25.40.10">
    <property type="entry name" value="Tetratricopeptide repeat domain"/>
    <property type="match status" value="1"/>
</dbReference>
<organism evidence="5 6">
    <name type="scientific">[Torrubiella] hemipterigena</name>
    <dbReference type="NCBI Taxonomy" id="1531966"/>
    <lineage>
        <taxon>Eukaryota</taxon>
        <taxon>Fungi</taxon>
        <taxon>Dikarya</taxon>
        <taxon>Ascomycota</taxon>
        <taxon>Pezizomycotina</taxon>
        <taxon>Sordariomycetes</taxon>
        <taxon>Hypocreomycetidae</taxon>
        <taxon>Hypocreales</taxon>
        <taxon>Clavicipitaceae</taxon>
        <taxon>Clavicipitaceae incertae sedis</taxon>
        <taxon>'Torrubiella' clade</taxon>
    </lineage>
</organism>